<dbReference type="InterPro" id="IPR036412">
    <property type="entry name" value="HAD-like_sf"/>
</dbReference>
<evidence type="ECO:0000313" key="4">
    <source>
        <dbReference type="Proteomes" id="UP001595921"/>
    </source>
</evidence>
<evidence type="ECO:0000256" key="2">
    <source>
        <dbReference type="RuleBase" id="RU361117"/>
    </source>
</evidence>
<proteinExistence type="inferred from homology"/>
<keyword evidence="2" id="KW-0479">Metal-binding</keyword>
<dbReference type="InterPro" id="IPR003337">
    <property type="entry name" value="Trehalose_PPase"/>
</dbReference>
<dbReference type="EMBL" id="JBHSDS010000003">
    <property type="protein sequence ID" value="MFC4357679.1"/>
    <property type="molecule type" value="Genomic_DNA"/>
</dbReference>
<comment type="catalytic activity">
    <reaction evidence="2">
        <text>alpha,alpha-trehalose 6-phosphate + H2O = alpha,alpha-trehalose + phosphate</text>
        <dbReference type="Rhea" id="RHEA:23420"/>
        <dbReference type="ChEBI" id="CHEBI:15377"/>
        <dbReference type="ChEBI" id="CHEBI:16551"/>
        <dbReference type="ChEBI" id="CHEBI:43474"/>
        <dbReference type="ChEBI" id="CHEBI:58429"/>
        <dbReference type="EC" id="3.1.3.12"/>
    </reaction>
</comment>
<sequence>MGDDSDASTDADADELPPVLWDREDEVAALFDAAPGLLFCSDFDGTLTAIVDDPDAPEIRPDCADALRRLGSLDGVRVALVSGRELADLRDRAGIEGVGYAGNHGLEMVLHEDHGDDLGEVWADVGADTDNDEADAPASSTAGSDDVTVHPVAAARMSDIERVCELVRERLELDGLHVESKDVTATVHYRNVAGDPGEEVLETVESVVEEVAEGRLHVSEGKAIVEVGPAIPWDKGKAVDVFAADVPDDWLVVYVGDDTTDEHAFRSLDPTGLSIHVGEDPETDARYRLRDPEDVEEFLKWVVDRLDV</sequence>
<comment type="caution">
    <text evidence="3">The sequence shown here is derived from an EMBL/GenBank/DDBJ whole genome shotgun (WGS) entry which is preliminary data.</text>
</comment>
<dbReference type="AlphaFoldDB" id="A0ABD5PB45"/>
<dbReference type="EC" id="3.1.3.12" evidence="2"/>
<gene>
    <name evidence="3" type="primary">otsB</name>
    <name evidence="3" type="ORF">ACFO0N_06915</name>
</gene>
<comment type="cofactor">
    <cofactor evidence="2">
        <name>Mg(2+)</name>
        <dbReference type="ChEBI" id="CHEBI:18420"/>
    </cofactor>
</comment>
<dbReference type="PANTHER" id="PTHR43768:SF3">
    <property type="entry name" value="TREHALOSE 6-PHOSPHATE PHOSPHATASE"/>
    <property type="match status" value="1"/>
</dbReference>
<protein>
    <recommendedName>
        <fullName evidence="2">Trehalose 6-phosphate phosphatase</fullName>
        <ecNumber evidence="2">3.1.3.12</ecNumber>
    </recommendedName>
</protein>
<dbReference type="Proteomes" id="UP001595921">
    <property type="component" value="Unassembled WGS sequence"/>
</dbReference>
<dbReference type="NCBIfam" id="TIGR00685">
    <property type="entry name" value="T6PP"/>
    <property type="match status" value="1"/>
</dbReference>
<evidence type="ECO:0000256" key="1">
    <source>
        <dbReference type="ARBA" id="ARBA00022801"/>
    </source>
</evidence>
<dbReference type="InterPro" id="IPR023214">
    <property type="entry name" value="HAD_sf"/>
</dbReference>
<comment type="similarity">
    <text evidence="2">Belongs to the trehalose phosphatase family.</text>
</comment>
<comment type="pathway">
    <text evidence="2">Glycan biosynthesis; trehalose biosynthesis.</text>
</comment>
<keyword evidence="4" id="KW-1185">Reference proteome</keyword>
<organism evidence="3 4">
    <name type="scientific">Halobium salinum</name>
    <dbReference type="NCBI Taxonomy" id="1364940"/>
    <lineage>
        <taxon>Archaea</taxon>
        <taxon>Methanobacteriati</taxon>
        <taxon>Methanobacteriota</taxon>
        <taxon>Stenosarchaea group</taxon>
        <taxon>Halobacteria</taxon>
        <taxon>Halobacteriales</taxon>
        <taxon>Haloferacaceae</taxon>
        <taxon>Halobium</taxon>
    </lineage>
</organism>
<evidence type="ECO:0000313" key="3">
    <source>
        <dbReference type="EMBL" id="MFC4357679.1"/>
    </source>
</evidence>
<accession>A0ABD5PB45</accession>
<keyword evidence="1 2" id="KW-0378">Hydrolase</keyword>
<name>A0ABD5PB45_9EURY</name>
<comment type="function">
    <text evidence="2">Removes the phosphate from trehalose 6-phosphate to produce free trehalose.</text>
</comment>
<dbReference type="PANTHER" id="PTHR43768">
    <property type="entry name" value="TREHALOSE 6-PHOSPHATE PHOSPHATASE"/>
    <property type="match status" value="1"/>
</dbReference>
<dbReference type="RefSeq" id="WP_267622014.1">
    <property type="nucleotide sequence ID" value="NZ_JAODIW010000006.1"/>
</dbReference>
<dbReference type="SUPFAM" id="SSF56784">
    <property type="entry name" value="HAD-like"/>
    <property type="match status" value="1"/>
</dbReference>
<reference evidence="3 4" key="1">
    <citation type="journal article" date="2019" name="Int. J. Syst. Evol. Microbiol.">
        <title>The Global Catalogue of Microorganisms (GCM) 10K type strain sequencing project: providing services to taxonomists for standard genome sequencing and annotation.</title>
        <authorList>
            <consortium name="The Broad Institute Genomics Platform"/>
            <consortium name="The Broad Institute Genome Sequencing Center for Infectious Disease"/>
            <person name="Wu L."/>
            <person name="Ma J."/>
        </authorList>
    </citation>
    <scope>NUCLEOTIDE SEQUENCE [LARGE SCALE GENOMIC DNA]</scope>
    <source>
        <strain evidence="3 4">CGMCC 1.12553</strain>
    </source>
</reference>
<dbReference type="InterPro" id="IPR044651">
    <property type="entry name" value="OTSB-like"/>
</dbReference>
<dbReference type="Pfam" id="PF02358">
    <property type="entry name" value="Trehalose_PPase"/>
    <property type="match status" value="1"/>
</dbReference>
<dbReference type="GO" id="GO:0004805">
    <property type="term" value="F:trehalose-phosphatase activity"/>
    <property type="evidence" value="ECO:0007669"/>
    <property type="project" value="UniProtKB-EC"/>
</dbReference>
<dbReference type="GO" id="GO:0046872">
    <property type="term" value="F:metal ion binding"/>
    <property type="evidence" value="ECO:0007669"/>
    <property type="project" value="UniProtKB-KW"/>
</dbReference>
<keyword evidence="2" id="KW-0460">Magnesium</keyword>
<dbReference type="Gene3D" id="3.40.50.1000">
    <property type="entry name" value="HAD superfamily/HAD-like"/>
    <property type="match status" value="2"/>
</dbReference>